<dbReference type="GO" id="GO:0030430">
    <property type="term" value="C:host cell cytoplasm"/>
    <property type="evidence" value="ECO:0007669"/>
    <property type="project" value="UniProtKB-ARBA"/>
</dbReference>
<dbReference type="InterPro" id="IPR012334">
    <property type="entry name" value="Pectin_lyas_fold"/>
</dbReference>
<dbReference type="RefSeq" id="WP_081138203.1">
    <property type="nucleotide sequence ID" value="NZ_MWUE01000011.1"/>
</dbReference>
<keyword evidence="2" id="KW-0800">Toxin</keyword>
<sequence length="3884" mass="393529">MDDRQPVTFKRRALSYFICSQVALQPILPAVAAQITPVTPGTQMDAAANGVPVVNIATPNGAGVSHNQYQQYNVGQEGLILNNATGQLNQTQLGGLIQNNPNLKAGHEAQAIINEVTGASRSQLQGYTEVAGKAANVMVANPYGITCNGCGFINTPNVTLTTGKPQLDANGNLAALQVSKGSVIVEGKGLDGSAADAVSIVARATEINAGIHAKDLALTVGANRVGADGSVTPIAGEGAAPSVAVDTGALGGMYANRIRLVSSEQGVGVNLGNLVANQGDIQLDSNGQLRLNNSLSSGALTAKGASVALGGANKATGQIVVSAQQDAAIGPGTLVSDAGIAVSANGLLTTKSATLTAGRDMRLSGGALSADQASQGNAGETIVLQAKDQLSNSGHFTTGKSLSVTAQRLDNSGSLAAAATTMNVGTLNNSATVAGSRSLLITSDRLLNQGVLSAPVLTVDSVQTDNSGLLQGTDALNYSGNRLNNLAGGTLSSSNGFSLNLEAVDNSGLISSGAALTLGGRSLTNNGEINAANLTLLNERVTNQLGGSLLAERQLELNNGELYNHGKIAADALTIRAGAVSNSGTLQAQGMLETQGQTFISNGTVLSEGGLTLTADRLDNAGMLQGQQLTITTRSGVNSGKVLSLGDASLTADRLNNSGSILSQQALRLSSGETDNNGLIQGTQALSLTGQRLTNLAQGTVSSENSFGLNLPELNNLGLITSGDTLTFAGESLINRGEINALQIAANNSRLTNQQGARLLADNTMRFNNGRLTNAGEIAASLLSIAGGAVDNSGILQGKQALLASGQQLTNSGTLLSGGELRLDAETLENSGLMQGQQLNLTAADWQNSGNALSVGDAQLNSGSLNNSGKILGQQHIALQADKTDNSGWLLAQALTLQSDLVNSGLIQGTDALGITGGELNNQTGGELLSGGTLTLQGDSLTNQGRLQADRLDLRLTRWQNAGGARAASQLTAEVSSLLDNSGSLLSENRADLTGGEIRNGGTLAAEWLDVTAATLTNAGLLQGNSALTLSSAAIANQADGLLISGSSLSLSPLTLSNSGLLQIAGDFDLNGGDFSNSGTVTAENIATTLTGSLNNRDNGLLLARQQATLHAATLENSGSLAAQQLATSGDTLTNHGLMQGEATLSADFAQLNNLSAGTLLSGGDLRLQATSGNNAGVVQGSHLNYRFASLANSGTVNGIATLTGSTTALLDNSGTMVTQGSASLTAGRLDNRGKLMAESLLLRGDTLNNSGLWQGSALLDVQATRAATQDVSGKALSGGDLLLDARSLTTDGTLQGHRAQVNAESWQHQGTLLSSGDLTASVSGALRNGGEILSQGASLIAAQDIENSGSLLAEKAMTLRGDNLNNSGAVQGETLTLTPASVTNQGSLIGLQSLTLGPDTTLRGLPSQPARVLVNNTGGQLLTQGTLNISSESVTNNGTWQGQHILLTAVRLANGGAIQSADGMQLNLSDTLSSSTGSKITANGDAALSALSLSNQGQWIAKNLTLNGTALDNGGDISGVNGLTAILGDRLTQQQSGALLSGGRLDLQAGAISNDGRVQGADLALTTGSLTNSGRLQGDNSLLLTASGRVTNEGLGTLLSQGGLTLTTPELYNYGLIQGATSRITASGSATNAGRVLSAGELTLNAPQFTNSGWLQATQLTLNAANASNSGTLLADGQSMLTGTQLQNQGTAQGGNLTLNYAQLTNSGTLLGVDQLNVKAAQVTQQATGRLFSGGNLLLESSGFDQLGQVIALGDATLKLINSFTARHTLAAGKRFSISSDGAIENQGTLQGEALTLSAGGDLTNNGQITTGTGDSSLSGSRISMNGAGTLQGGGNVSLNSRSDITIDGFTGTLGNLTLSTPGSIINAALLYAGQNLALYANSIRNQRGDMLAGNSLWMQGDAAGNASGEVINTSGTIESQNGDISINTGHLLNTRDGLQVTQTSTNEPTRDGVGDATLKIHINDLPEGSYGSYSITTVTESGGGCAGIDGACSVHTKTRYYYAPLAEVATQKFALNSSSVEVISSGGAGRISAGRDLRIQAESLDNQASTMLAQRDIALSGNQLNNQSWQAGTQNDYLIYQWQGKSPTVGLPAGSRLPNAESNYIVYTLTGHETSFTPGELYRSVIQAGGNVSASFSGDISNTATTANAGWSGNTLSAPAVAGLAALNQAEATQRQALANSSQVAVSSPAWRGQLENALQQVNAGVALDSTQPDDAALTSLAGKQQGQAALGGASSLETGSLTPVSWQNAAPAKVDTSAYPLPASSNGYFVAGDSDSPYLITVNPKLDGLGQLDSSLFGELSALLDKQPGSVTAETRQQYTDVNTFLGSAYLLNRLNLNPERDYRFLGDAAFDTRYVSNAVLNQTGSRYLHGIGSDLDQMRYLMDNAAAAQQSLGLQFGLSLSAAQVAALDSSIIWWEAATINGQTVMVPKVYLSANDAEMHNGSVIAGNNVTLSGGNIVNEGGTLTAKNSLTADSQNRIDNLSAGLMSAGGDLQLSALGDINNVSSAIKGKKVELESLDGSINSLTTTQEWSLDAGTKSFSETLNAQTASIASIDALSLSAGNNINLTAANLTSGGNMLLNAWNDIAITGNQQVEGQSQGGEKVRWYTTEKTSSQTVSYAGSQLSAGGDLALEAGHDLSVTASSLAGKGNTALAAGNDLLLNSAATSQNSSKGNKETHSSDVDRTTITSGGDLSLSAGQDLTSQAAAIVAEGDVGLQAGRDISLNAEASRAGNSERGSKKTVINKAVRQQGTEIVSGGDISVKAGHDITSQASDVTAQQDIALQAGHNVDLGTAAESDYYYKEETKTKKSLFSKKTTHTIEEESATREKGTLLSGNSVSVSAGNDLTVTGSQLVGDGKVALSAGNNVEIGAATNSDSSWRFSETHKSGLMGTGGLGLSIGSSKTLHEIKDKGTTQSQSFSTVGSTAGDVSITAGKQLQVNGADLIAGGNMALQGDSVAITPGHDLRTHDERMEQRTSGLTLALSGAVGEAVNSAVATAQSAKQESDGRLAALQATKSVLSGVQASQASQLAQVKGDPNNGAGISLSLSTQQSKSQQHQVSDSVSGSTINAGKNLSIDATGKGNGVNSGDLLIAGSQLKAGGDTSLHAASDITLAGAASTQLTTGKNSSSGGGVGVSLGAGAGSAGLSIFASVNGAKGYEKGDGTLWSETTLDSGGDLSITSGRDTTLSGAQVNGNRVTADIGRDLTITSLQDSDDYDSKQSSFGAGGSFSFGSMTGSGYVNASQDKMHSSYSSVLEQSGIYAGEGGFDITVGSHTQLNGAVIASQADAGKNRLETGTLGFTDMDNQADYKTEHQGAGISSGVSMGGQFAGNMANTLLAGAGSKGHAEGTTQSAVAEGTIVVRDQASQQQSLADLSRDPEHANDSISPIFNKEKEQKRLQTTQMIAEIGVQVADIARTQGEIAGLQAQANPEALAAAREALRAKGTLNPTADEIAKQAFDTAMKPFGTGSSLQQGLQAATAAIQGLAGGSVAQAAAGGAAPYIAGIIGSSGLDNAGKVMAHAAVNAALAAAQGSNALVGAAGAATAEMAGMIALEVYGKSATELSETEKQTVSALATLAAGLAGGLTGGSTADAVAGAQAGKTTVENNFLGATSSDKLDKAIKKIKQGDKSLAAANELIQLENADKRSDALVSKFTKDPSQMNSTERAELAGYLRVYASEMEKTYGSAVAQQLVTGLLSGQDYMKRSPDSEAMSKAQSVMNTWGYHKSNASIGDSPLIFGSSVLGNTIREGMALNAAIGVSVNTSVQLSGDDPFSYVDAILAGFTAAATTGKSWKASAAINMGGAAIGSGIKAEDPTNSVIGTGFGSVFGSGTGKVISGALGTSVKEGTADIISNIGGSVISEATGNTVKGALDEADKPSEK</sequence>
<proteinExistence type="inferred from homology"/>
<evidence type="ECO:0000313" key="10">
    <source>
        <dbReference type="Proteomes" id="UP000192769"/>
    </source>
</evidence>
<dbReference type="InterPro" id="IPR006914">
    <property type="entry name" value="VENN_dom"/>
</dbReference>
<gene>
    <name evidence="9" type="ORF">B2J69_08265</name>
</gene>
<dbReference type="Pfam" id="PF13332">
    <property type="entry name" value="Fil_haemagg_2"/>
    <property type="match status" value="4"/>
</dbReference>
<evidence type="ECO:0000259" key="8">
    <source>
        <dbReference type="SMART" id="SM00912"/>
    </source>
</evidence>
<comment type="caution">
    <text evidence="9">The sequence shown here is derived from an EMBL/GenBank/DDBJ whole genome shotgun (WGS) entry which is preliminary data.</text>
</comment>
<feature type="domain" description="Filamentous haemagglutinin FhaB/tRNA nuclease CdiA-like TPS" evidence="8">
    <location>
        <begin position="48"/>
        <end position="170"/>
    </location>
</feature>
<feature type="compositionally biased region" description="Basic and acidic residues" evidence="7">
    <location>
        <begin position="2676"/>
        <end position="2687"/>
    </location>
</feature>
<accession>A0A1V9DM11</accession>
<keyword evidence="10" id="KW-1185">Reference proteome</keyword>
<feature type="region of interest" description="Disordered" evidence="7">
    <location>
        <begin position="2669"/>
        <end position="2694"/>
    </location>
</feature>
<dbReference type="OrthoDB" id="2664633at2"/>
<dbReference type="Proteomes" id="UP000192769">
    <property type="component" value="Unassembled WGS sequence"/>
</dbReference>
<reference evidence="9 10" key="1">
    <citation type="submission" date="2017-02" db="EMBL/GenBank/DDBJ databases">
        <title>Whole genome shotgun sequence of Pantoea agglomerans strain AS1 isolated from a cycad, Zamia floridana in Central Florida, USA.</title>
        <authorList>
            <person name="Lata P."/>
            <person name="Govindarajan S."/>
            <person name="Qi F."/>
            <person name="Li J.-L."/>
            <person name="Maurya S.K."/>
            <person name="Sahoo M.K."/>
        </authorList>
    </citation>
    <scope>NUCLEOTIDE SEQUENCE [LARGE SCALE GENOMIC DNA]</scope>
    <source>
        <strain evidence="9 10">AS1</strain>
    </source>
</reference>
<dbReference type="GO" id="GO:0004521">
    <property type="term" value="F:RNA endonuclease activity"/>
    <property type="evidence" value="ECO:0007669"/>
    <property type="project" value="UniProtKB-ARBA"/>
</dbReference>
<dbReference type="InterPro" id="IPR025157">
    <property type="entry name" value="Hemagglutinin_rpt"/>
</dbReference>
<evidence type="ECO:0000256" key="7">
    <source>
        <dbReference type="SAM" id="MobiDB-lite"/>
    </source>
</evidence>
<dbReference type="InterPro" id="IPR010069">
    <property type="entry name" value="CdiA_FHA1_rpt"/>
</dbReference>
<protein>
    <submittedName>
        <fullName evidence="9">Contact-dependent inhibition of growth factor CdiA</fullName>
    </submittedName>
</protein>
<dbReference type="SMART" id="SM00912">
    <property type="entry name" value="Haemagg_act"/>
    <property type="match status" value="1"/>
</dbReference>
<dbReference type="Gene3D" id="2.160.20.10">
    <property type="entry name" value="Single-stranded right-handed beta-helix, Pectin lyase-like"/>
    <property type="match status" value="1"/>
</dbReference>
<evidence type="ECO:0000313" key="9">
    <source>
        <dbReference type="EMBL" id="OQP34794.1"/>
    </source>
</evidence>
<evidence type="ECO:0000256" key="1">
    <source>
        <dbReference type="ARBA" id="ARBA00004219"/>
    </source>
</evidence>
<keyword evidence="5" id="KW-0843">Virulence</keyword>
<evidence type="ECO:0000256" key="5">
    <source>
        <dbReference type="ARBA" id="ARBA00023026"/>
    </source>
</evidence>
<organism evidence="9 10">
    <name type="scientific">Pantoea latae</name>
    <dbReference type="NCBI Taxonomy" id="1964541"/>
    <lineage>
        <taxon>Bacteria</taxon>
        <taxon>Pseudomonadati</taxon>
        <taxon>Pseudomonadota</taxon>
        <taxon>Gammaproteobacteria</taxon>
        <taxon>Enterobacterales</taxon>
        <taxon>Erwiniaceae</taxon>
        <taxon>Pantoea</taxon>
    </lineage>
</organism>
<dbReference type="NCBIfam" id="TIGR01901">
    <property type="entry name" value="adhes_NPXG"/>
    <property type="match status" value="1"/>
</dbReference>
<evidence type="ECO:0000256" key="4">
    <source>
        <dbReference type="ARBA" id="ARBA00022913"/>
    </source>
</evidence>
<feature type="region of interest" description="Disordered" evidence="7">
    <location>
        <begin position="3368"/>
        <end position="3388"/>
    </location>
</feature>
<dbReference type="NCBIfam" id="TIGR01731">
    <property type="entry name" value="fil_hemag_20aa"/>
    <property type="match status" value="29"/>
</dbReference>
<dbReference type="EMBL" id="MWUE01000011">
    <property type="protein sequence ID" value="OQP34794.1"/>
    <property type="molecule type" value="Genomic_DNA"/>
</dbReference>
<dbReference type="InterPro" id="IPR011050">
    <property type="entry name" value="Pectin_lyase_fold/virulence"/>
</dbReference>
<keyword evidence="3" id="KW-0732">Signal</keyword>
<evidence type="ECO:0000256" key="6">
    <source>
        <dbReference type="ARBA" id="ARBA00024043"/>
    </source>
</evidence>
<comment type="subcellular location">
    <subcellularLocation>
        <location evidence="1">Target cell</location>
        <location evidence="1">Target cell cytoplasm</location>
    </subcellularLocation>
</comment>
<keyword evidence="4" id="KW-1266">Target cell cytoplasm</keyword>
<dbReference type="FunFam" id="2.160.20.10:FF:000048">
    <property type="entry name" value="tRNA nuclease CdiA"/>
    <property type="match status" value="1"/>
</dbReference>
<dbReference type="Pfam" id="PF04829">
    <property type="entry name" value="PT-VENN"/>
    <property type="match status" value="1"/>
</dbReference>
<dbReference type="Pfam" id="PF05860">
    <property type="entry name" value="TPS"/>
    <property type="match status" value="1"/>
</dbReference>
<dbReference type="InterPro" id="IPR008638">
    <property type="entry name" value="FhaB/CdiA-like_TPS"/>
</dbReference>
<dbReference type="SUPFAM" id="SSF51126">
    <property type="entry name" value="Pectin lyase-like"/>
    <property type="match status" value="1"/>
</dbReference>
<evidence type="ECO:0000256" key="3">
    <source>
        <dbReference type="ARBA" id="ARBA00022729"/>
    </source>
</evidence>
<comment type="similarity">
    <text evidence="6">In the N-terminal section; belongs to the CdiA toxin family.</text>
</comment>
<name>A0A1V9DM11_9GAMM</name>
<dbReference type="GO" id="GO:0090729">
    <property type="term" value="F:toxin activity"/>
    <property type="evidence" value="ECO:0007669"/>
    <property type="project" value="UniProtKB-KW"/>
</dbReference>
<evidence type="ECO:0000256" key="2">
    <source>
        <dbReference type="ARBA" id="ARBA00022656"/>
    </source>
</evidence>